<feature type="chain" id="PRO_5019457186" description="Glycine zipper family protein" evidence="1">
    <location>
        <begin position="21"/>
        <end position="154"/>
    </location>
</feature>
<evidence type="ECO:0000313" key="2">
    <source>
        <dbReference type="EMBL" id="RTE55443.1"/>
    </source>
</evidence>
<keyword evidence="3" id="KW-1185">Reference proteome</keyword>
<name>A0A430K8S7_9FLAO</name>
<protein>
    <recommendedName>
        <fullName evidence="4">Glycine zipper family protein</fullName>
    </recommendedName>
</protein>
<accession>A0A430K8S7</accession>
<feature type="signal peptide" evidence="1">
    <location>
        <begin position="1"/>
        <end position="20"/>
    </location>
</feature>
<evidence type="ECO:0000313" key="3">
    <source>
        <dbReference type="Proteomes" id="UP000267585"/>
    </source>
</evidence>
<proteinExistence type="predicted"/>
<sequence>MKKTILTLTFALTTLTFCNAQQIEMEKVFGGYKYTQNGTLMKMKDLVKTMESNQQAFDLIKKAQSNNTMASIFGGAGGFLVGWPIGTAIGGGDANWTLAGVGAGLIAIAIPFSSGANKNAKQAVELYNSSLNLTSYYEFKIIGNGNGIGLSINF</sequence>
<comment type="caution">
    <text evidence="2">The sequence shown here is derived from an EMBL/GenBank/DDBJ whole genome shotgun (WGS) entry which is preliminary data.</text>
</comment>
<organism evidence="2 3">
    <name type="scientific">Arenibacter aquaticus</name>
    <dbReference type="NCBI Taxonomy" id="2489054"/>
    <lineage>
        <taxon>Bacteria</taxon>
        <taxon>Pseudomonadati</taxon>
        <taxon>Bacteroidota</taxon>
        <taxon>Flavobacteriia</taxon>
        <taxon>Flavobacteriales</taxon>
        <taxon>Flavobacteriaceae</taxon>
        <taxon>Arenibacter</taxon>
    </lineage>
</organism>
<evidence type="ECO:0008006" key="4">
    <source>
        <dbReference type="Google" id="ProtNLM"/>
    </source>
</evidence>
<gene>
    <name evidence="2" type="ORF">EHW67_02430</name>
</gene>
<dbReference type="OrthoDB" id="1122180at2"/>
<dbReference type="RefSeq" id="WP_126160746.1">
    <property type="nucleotide sequence ID" value="NZ_RQPJ01000001.1"/>
</dbReference>
<reference evidence="2 3" key="1">
    <citation type="submission" date="2018-11" db="EMBL/GenBank/DDBJ databases">
        <title>Arenibacter aquaticus sp.nov., a marine bacterium isolated from surface seawater in the South China Sea.</title>
        <authorList>
            <person name="Guo J."/>
            <person name="Sun J."/>
        </authorList>
    </citation>
    <scope>NUCLEOTIDE SEQUENCE [LARGE SCALE GENOMIC DNA]</scope>
    <source>
        <strain evidence="2 3">GUO666</strain>
    </source>
</reference>
<dbReference type="Proteomes" id="UP000267585">
    <property type="component" value="Unassembled WGS sequence"/>
</dbReference>
<dbReference type="AlphaFoldDB" id="A0A430K8S7"/>
<evidence type="ECO:0000256" key="1">
    <source>
        <dbReference type="SAM" id="SignalP"/>
    </source>
</evidence>
<dbReference type="EMBL" id="RQPJ01000001">
    <property type="protein sequence ID" value="RTE55443.1"/>
    <property type="molecule type" value="Genomic_DNA"/>
</dbReference>
<keyword evidence="1" id="KW-0732">Signal</keyword>